<evidence type="ECO:0000313" key="1">
    <source>
        <dbReference type="EMBL" id="RDB37323.1"/>
    </source>
</evidence>
<dbReference type="AlphaFoldDB" id="A0A369L000"/>
<protein>
    <submittedName>
        <fullName evidence="1">Uncharacterized protein</fullName>
    </submittedName>
</protein>
<reference evidence="1" key="1">
    <citation type="submission" date="2018-04" db="EMBL/GenBank/DDBJ databases">
        <title>Draft genome sequence of the Candidatus Spirobacillus cienkowskii, a pathogen of freshwater Daphnia species, reconstructed from hemolymph metagenomic reads.</title>
        <authorList>
            <person name="Bresciani L."/>
            <person name="Lemos L.N."/>
            <person name="Wale N."/>
            <person name="Lin J.Y."/>
            <person name="Fernandes G.R."/>
            <person name="Duffy M.A."/>
            <person name="Rodrigues J.M."/>
        </authorList>
    </citation>
    <scope>NUCLEOTIDE SEQUENCE [LARGE SCALE GENOMIC DNA]</scope>
    <source>
        <strain evidence="1">Binning01</strain>
    </source>
</reference>
<sequence length="612" mass="70752">MFKLHMPKNLSIESEEMSPNINKKMVMARSGVPWKPASENLFAPALLDIDWLISQPSLPFLAHIAPAHTLYRSIMAHGFEDSLEVVEWVRGEQLQKILDFDIWEKSQEFETWDISTCKIMSWIRLWMEISPEFAAQRIIELEEETIVLIFSKIFEIIPEGLYHINEDIKENWWKTADNKFYLKICHEDPEYFEILKPFIDSLYILNARIAASILAHSTMLVRQESLEFGLRWKNSRLADQGFVSKEDALKALIPKELSYLKKLIQQEKELESKRIETIKKINSKNNYNLLNSDESLNSELQDQIVQFLSKLDPEEGTRYLQHTLGEDTLKNIIGSDNARPEYFYEDDDFIVECTEKIIAHCNMLLFRSESVYIKQLAAPQLLIEKVFIELSNKSLEESIYLKKRIANLSNILVSGAMNSLDNEGLARSLLIVRGALNIGLEYCLLNANEFQLNFNNTETDLEQGTTCLQLLGPEYIFQIGWSILTGLQKDLGHKIVSLDTSLYNGKLKSLRTITMSDSNNLEIPLNKLVANQRYPDINKWLDDIETHISQELFLVFESLFGKVPMFSELLAAEKLVNTIKIQNNFKPFETLNEIESARVFINNIHHNLLMEA</sequence>
<evidence type="ECO:0000313" key="2">
    <source>
        <dbReference type="Proteomes" id="UP000253934"/>
    </source>
</evidence>
<organism evidence="1 2">
    <name type="scientific">Spirobacillus cienkowskii</name>
    <dbReference type="NCBI Taxonomy" id="495820"/>
    <lineage>
        <taxon>Bacteria</taxon>
        <taxon>Pseudomonadati</taxon>
        <taxon>Bdellovibrionota</taxon>
        <taxon>Oligoflexia</taxon>
        <taxon>Silvanigrellales</taxon>
        <taxon>Spirobacillus</taxon>
    </lineage>
</organism>
<accession>A0A369L000</accession>
<gene>
    <name evidence="1" type="ORF">DCC88_00585</name>
</gene>
<dbReference type="EMBL" id="QOVW01000002">
    <property type="protein sequence ID" value="RDB37323.1"/>
    <property type="molecule type" value="Genomic_DNA"/>
</dbReference>
<name>A0A369L000_9BACT</name>
<dbReference type="Pfam" id="PF19676">
    <property type="entry name" value="DUF6178"/>
    <property type="match status" value="1"/>
</dbReference>
<dbReference type="Proteomes" id="UP000253934">
    <property type="component" value="Unassembled WGS sequence"/>
</dbReference>
<comment type="caution">
    <text evidence="1">The sequence shown here is derived from an EMBL/GenBank/DDBJ whole genome shotgun (WGS) entry which is preliminary data.</text>
</comment>
<proteinExistence type="predicted"/>
<keyword evidence="2" id="KW-1185">Reference proteome</keyword>
<dbReference type="InterPro" id="IPR045750">
    <property type="entry name" value="DUF6178"/>
</dbReference>